<name>A0A9P5U3C5_9AGAR</name>
<sequence>MTATRLANNGGKERRIEIFPHALSQGETAPRLCAGRLFKDRKLSSALLTPAHSRGAVSLRLSARGKLSHYALAPRRYASYCLACQVFKTMDDDFADESQRRRAAAHFLDISAQEDDEDDELLDWTDKWDDLESLEEAQKMDTGVVGIDIEPIDPRFAGSGSVTVNTSRNEEPEPSQLPLSLRRTFSDHTDQDLLLRYPIFLVHCLRGHKNRIYCTIRKAILDKYSEEETFRIPITRRLIAAVYRSQLPGVVYLQVPSMWSGNVPLAMYLRWIGGFIYRHEQMVTAPALPYDARKSQFLSAGMRADILFAGNILRLELPIHQVISIEDRYLLTRNALYKQDGMVQSKVTPGAHTTNIIFPIITPEHQDACFLRGSWFRLIGGNPLYNGDVGCVFHHPTNNKYCQVILLPWVPQTQDDFEFWASQKDHSASKRKCSPPPMQLPPPVQRERPVRMRFNLSAAHGLAAMFHDEPPELWHFLAKPPKPPNVWSCIAECEDPWSCSHDPNLKSFDFAGESYVGGFLTMKVRLSHLGEVTQPDGTTLHAFASAPEEIGIPLLPCLPIPHSWKFNIGDQVLLDRPNVDGTGHTDYEFAGGTVATIAVVHEHECEVQVKRGIYSKPKSRLRKCFKVGSEVLFPGSDNSLGHPAIFTGVDTETWVALLMLKDSVLGSCHVNELQRVPPGDNNNQTRPVIGAPTVEQSSQLRASTSTGRCPWKDVTVRITRHPAFAGYLGHVFDAKKEPTSISGLHILVKLEAGYLAREVWVDYAHLRRESDHKLLNQDVVRNRVNDYYSFKDGYTPKFSAEETLSLIRYKDTSAIVELEQQEEQIQHSRTFDALRGFEFYVFIREGPLKGNVGIKADRRVWLSHLGEQEVLPGQPTIHVLTKDKLDTRKQTIFRSMRVLPGDICVPKVESLSNGHPISFRVPQSGAEAMGLYYVWEGAHFGKLGRRIGFVKPPPDSTYTSTGLFILQHVEFKRERQSRNWVFRESIMGERFQVHRNNLIVVHEPIGLHKKAKELILPYRLDYLRMFQVNAG</sequence>
<organism evidence="2 3">
    <name type="scientific">Rhodocollybia butyracea</name>
    <dbReference type="NCBI Taxonomy" id="206335"/>
    <lineage>
        <taxon>Eukaryota</taxon>
        <taxon>Fungi</taxon>
        <taxon>Dikarya</taxon>
        <taxon>Basidiomycota</taxon>
        <taxon>Agaricomycotina</taxon>
        <taxon>Agaricomycetes</taxon>
        <taxon>Agaricomycetidae</taxon>
        <taxon>Agaricales</taxon>
        <taxon>Marasmiineae</taxon>
        <taxon>Omphalotaceae</taxon>
        <taxon>Rhodocollybia</taxon>
    </lineage>
</organism>
<proteinExistence type="predicted"/>
<gene>
    <name evidence="2" type="ORF">BDP27DRAFT_1367210</name>
</gene>
<dbReference type="AlphaFoldDB" id="A0A9P5U3C5"/>
<dbReference type="Proteomes" id="UP000772434">
    <property type="component" value="Unassembled WGS sequence"/>
</dbReference>
<evidence type="ECO:0000313" key="2">
    <source>
        <dbReference type="EMBL" id="KAF9064384.1"/>
    </source>
</evidence>
<dbReference type="OrthoDB" id="2904016at2759"/>
<evidence type="ECO:0000256" key="1">
    <source>
        <dbReference type="SAM" id="MobiDB-lite"/>
    </source>
</evidence>
<accession>A0A9P5U3C5</accession>
<protein>
    <submittedName>
        <fullName evidence="2">Uncharacterized protein</fullName>
    </submittedName>
</protein>
<keyword evidence="3" id="KW-1185">Reference proteome</keyword>
<reference evidence="2" key="1">
    <citation type="submission" date="2020-11" db="EMBL/GenBank/DDBJ databases">
        <authorList>
            <consortium name="DOE Joint Genome Institute"/>
            <person name="Ahrendt S."/>
            <person name="Riley R."/>
            <person name="Andreopoulos W."/>
            <person name="Labutti K."/>
            <person name="Pangilinan J."/>
            <person name="Ruiz-Duenas F.J."/>
            <person name="Barrasa J.M."/>
            <person name="Sanchez-Garcia M."/>
            <person name="Camarero S."/>
            <person name="Miyauchi S."/>
            <person name="Serrano A."/>
            <person name="Linde D."/>
            <person name="Babiker R."/>
            <person name="Drula E."/>
            <person name="Ayuso-Fernandez I."/>
            <person name="Pacheco R."/>
            <person name="Padilla G."/>
            <person name="Ferreira P."/>
            <person name="Barriuso J."/>
            <person name="Kellner H."/>
            <person name="Castanera R."/>
            <person name="Alfaro M."/>
            <person name="Ramirez L."/>
            <person name="Pisabarro A.G."/>
            <person name="Kuo A."/>
            <person name="Tritt A."/>
            <person name="Lipzen A."/>
            <person name="He G."/>
            <person name="Yan M."/>
            <person name="Ng V."/>
            <person name="Cullen D."/>
            <person name="Martin F."/>
            <person name="Rosso M.-N."/>
            <person name="Henrissat B."/>
            <person name="Hibbett D."/>
            <person name="Martinez A.T."/>
            <person name="Grigoriev I.V."/>
        </authorList>
    </citation>
    <scope>NUCLEOTIDE SEQUENCE</scope>
    <source>
        <strain evidence="2">AH 40177</strain>
    </source>
</reference>
<evidence type="ECO:0000313" key="3">
    <source>
        <dbReference type="Proteomes" id="UP000772434"/>
    </source>
</evidence>
<dbReference type="EMBL" id="JADNRY010000124">
    <property type="protein sequence ID" value="KAF9064384.1"/>
    <property type="molecule type" value="Genomic_DNA"/>
</dbReference>
<comment type="caution">
    <text evidence="2">The sequence shown here is derived from an EMBL/GenBank/DDBJ whole genome shotgun (WGS) entry which is preliminary data.</text>
</comment>
<feature type="region of interest" description="Disordered" evidence="1">
    <location>
        <begin position="158"/>
        <end position="177"/>
    </location>
</feature>